<feature type="domain" description="Cyclic nucleotide-binding" evidence="1">
    <location>
        <begin position="37"/>
        <end position="122"/>
    </location>
</feature>
<dbReference type="CDD" id="cd00038">
    <property type="entry name" value="CAP_ED"/>
    <property type="match status" value="1"/>
</dbReference>
<dbReference type="AlphaFoldDB" id="A0A431TXP5"/>
<dbReference type="Pfam" id="PF00027">
    <property type="entry name" value="cNMP_binding"/>
    <property type="match status" value="1"/>
</dbReference>
<protein>
    <submittedName>
        <fullName evidence="2">Crp/Fnr family transcriptional regulator</fullName>
    </submittedName>
</protein>
<dbReference type="InterPro" id="IPR018490">
    <property type="entry name" value="cNMP-bd_dom_sf"/>
</dbReference>
<dbReference type="SUPFAM" id="SSF51206">
    <property type="entry name" value="cAMP-binding domain-like"/>
    <property type="match status" value="1"/>
</dbReference>
<dbReference type="Proteomes" id="UP000282184">
    <property type="component" value="Unassembled WGS sequence"/>
</dbReference>
<name>A0A431TXP5_9BACT</name>
<accession>A0A431TXP5</accession>
<evidence type="ECO:0000259" key="1">
    <source>
        <dbReference type="Pfam" id="PF00027"/>
    </source>
</evidence>
<organism evidence="2 3">
    <name type="scientific">Hymenobacter gummosus</name>
    <dbReference type="NCBI Taxonomy" id="1776032"/>
    <lineage>
        <taxon>Bacteria</taxon>
        <taxon>Pseudomonadati</taxon>
        <taxon>Bacteroidota</taxon>
        <taxon>Cytophagia</taxon>
        <taxon>Cytophagales</taxon>
        <taxon>Hymenobacteraceae</taxon>
        <taxon>Hymenobacter</taxon>
    </lineage>
</organism>
<evidence type="ECO:0000313" key="3">
    <source>
        <dbReference type="Proteomes" id="UP000282184"/>
    </source>
</evidence>
<dbReference type="RefSeq" id="WP_126695082.1">
    <property type="nucleotide sequence ID" value="NZ_RXOF01000014.1"/>
</dbReference>
<dbReference type="Gene3D" id="2.60.120.10">
    <property type="entry name" value="Jelly Rolls"/>
    <property type="match status" value="1"/>
</dbReference>
<evidence type="ECO:0000313" key="2">
    <source>
        <dbReference type="EMBL" id="RTQ46762.1"/>
    </source>
</evidence>
<dbReference type="InterPro" id="IPR014710">
    <property type="entry name" value="RmlC-like_jellyroll"/>
</dbReference>
<sequence>MNPPAAPLTVLHEYFRRQLPEATAAQLTAIEALFEPRQLARHEVLLRAGEVARVGAFVARGCLRSFVVDEKGKEHIVQFAPENWWISDQNSLNRQEPALFSIDAVEDADVLLFDATFFRKLSQLTPAFTEFFHRLLQNNVRTLQRRLVLTLSAPAEQRYLDFGQTYPTLARRLPQRMIASYLGVTPESLSRIRRELAGH</sequence>
<gene>
    <name evidence="2" type="ORF">EJV47_20525</name>
</gene>
<proteinExistence type="predicted"/>
<comment type="caution">
    <text evidence="2">The sequence shown here is derived from an EMBL/GenBank/DDBJ whole genome shotgun (WGS) entry which is preliminary data.</text>
</comment>
<dbReference type="OrthoDB" id="667553at2"/>
<dbReference type="InterPro" id="IPR000595">
    <property type="entry name" value="cNMP-bd_dom"/>
</dbReference>
<dbReference type="EMBL" id="RXOF01000014">
    <property type="protein sequence ID" value="RTQ46762.1"/>
    <property type="molecule type" value="Genomic_DNA"/>
</dbReference>
<keyword evidence="3" id="KW-1185">Reference proteome</keyword>
<reference evidence="2 3" key="1">
    <citation type="submission" date="2018-12" db="EMBL/GenBank/DDBJ databases">
        <title>Hymenobacter gummosus sp. nov., isolated from a spring.</title>
        <authorList>
            <person name="Nie L."/>
        </authorList>
    </citation>
    <scope>NUCLEOTIDE SEQUENCE [LARGE SCALE GENOMIC DNA]</scope>
    <source>
        <strain evidence="2 3">KCTC 52166</strain>
    </source>
</reference>